<feature type="transmembrane region" description="Helical" evidence="1">
    <location>
        <begin position="39"/>
        <end position="56"/>
    </location>
</feature>
<dbReference type="Proteomes" id="UP001596047">
    <property type="component" value="Unassembled WGS sequence"/>
</dbReference>
<sequence>MEWSAITNLIDPSLFLVIAACWVIGYILKQTPKVPDWTIIYAVTAFSITVTLFMLGFHVRSVLQGILCGAAAVYGHQLLRQTREGMGGSGSRRKEDS</sequence>
<reference evidence="3" key="1">
    <citation type="journal article" date="2019" name="Int. J. Syst. Evol. Microbiol.">
        <title>The Global Catalogue of Microorganisms (GCM) 10K type strain sequencing project: providing services to taxonomists for standard genome sequencing and annotation.</title>
        <authorList>
            <consortium name="The Broad Institute Genomics Platform"/>
            <consortium name="The Broad Institute Genome Sequencing Center for Infectious Disease"/>
            <person name="Wu L."/>
            <person name="Ma J."/>
        </authorList>
    </citation>
    <scope>NUCLEOTIDE SEQUENCE [LARGE SCALE GENOMIC DNA]</scope>
    <source>
        <strain evidence="3">CGMCC 1.3240</strain>
    </source>
</reference>
<keyword evidence="1" id="KW-0472">Membrane</keyword>
<evidence type="ECO:0000256" key="1">
    <source>
        <dbReference type="SAM" id="Phobius"/>
    </source>
</evidence>
<keyword evidence="1" id="KW-0812">Transmembrane</keyword>
<dbReference type="RefSeq" id="WP_379189320.1">
    <property type="nucleotide sequence ID" value="NZ_JBHSOW010000063.1"/>
</dbReference>
<protein>
    <submittedName>
        <fullName evidence="2">Phage holin family protein</fullName>
    </submittedName>
</protein>
<dbReference type="Pfam" id="PF16079">
    <property type="entry name" value="Phage_holin_5_2"/>
    <property type="match status" value="1"/>
</dbReference>
<keyword evidence="1" id="KW-1133">Transmembrane helix</keyword>
<feature type="transmembrane region" description="Helical" evidence="1">
    <location>
        <begin position="6"/>
        <end position="27"/>
    </location>
</feature>
<evidence type="ECO:0000313" key="2">
    <source>
        <dbReference type="EMBL" id="MFC5650739.1"/>
    </source>
</evidence>
<evidence type="ECO:0000313" key="3">
    <source>
        <dbReference type="Proteomes" id="UP001596047"/>
    </source>
</evidence>
<keyword evidence="3" id="KW-1185">Reference proteome</keyword>
<name>A0ABW0W132_9BACL</name>
<gene>
    <name evidence="2" type="ORF">ACFPYJ_16820</name>
</gene>
<accession>A0ABW0W132</accession>
<comment type="caution">
    <text evidence="2">The sequence shown here is derived from an EMBL/GenBank/DDBJ whole genome shotgun (WGS) entry which is preliminary data.</text>
</comment>
<dbReference type="InterPro" id="IPR032111">
    <property type="entry name" value="Clostridium_phage_holin"/>
</dbReference>
<dbReference type="EMBL" id="JBHSOW010000063">
    <property type="protein sequence ID" value="MFC5650739.1"/>
    <property type="molecule type" value="Genomic_DNA"/>
</dbReference>
<organism evidence="2 3">
    <name type="scientific">Paenibacillus solisilvae</name>
    <dbReference type="NCBI Taxonomy" id="2486751"/>
    <lineage>
        <taxon>Bacteria</taxon>
        <taxon>Bacillati</taxon>
        <taxon>Bacillota</taxon>
        <taxon>Bacilli</taxon>
        <taxon>Bacillales</taxon>
        <taxon>Paenibacillaceae</taxon>
        <taxon>Paenibacillus</taxon>
    </lineage>
</organism>
<proteinExistence type="predicted"/>